<keyword evidence="2 3" id="KW-0802">TPR repeat</keyword>
<reference evidence="6 7" key="1">
    <citation type="journal article" date="2016" name="Nat. Commun.">
        <title>Thousands of microbial genomes shed light on interconnected biogeochemical processes in an aquifer system.</title>
        <authorList>
            <person name="Anantharaman K."/>
            <person name="Brown C.T."/>
            <person name="Hug L.A."/>
            <person name="Sharon I."/>
            <person name="Castelle C.J."/>
            <person name="Probst A.J."/>
            <person name="Thomas B.C."/>
            <person name="Singh A."/>
            <person name="Wilkins M.J."/>
            <person name="Karaoz U."/>
            <person name="Brodie E.L."/>
            <person name="Williams K.H."/>
            <person name="Hubbard S.S."/>
            <person name="Banfield J.F."/>
        </authorList>
    </citation>
    <scope>NUCLEOTIDE SEQUENCE [LARGE SCALE GENOMIC DNA]</scope>
</reference>
<dbReference type="PANTHER" id="PTHR44858">
    <property type="entry name" value="TETRATRICOPEPTIDE REPEAT PROTEIN 6"/>
    <property type="match status" value="1"/>
</dbReference>
<feature type="signal peptide" evidence="5">
    <location>
        <begin position="1"/>
        <end position="26"/>
    </location>
</feature>
<feature type="region of interest" description="Disordered" evidence="4">
    <location>
        <begin position="221"/>
        <end position="244"/>
    </location>
</feature>
<proteinExistence type="predicted"/>
<evidence type="ECO:0000313" key="7">
    <source>
        <dbReference type="Proteomes" id="UP000178187"/>
    </source>
</evidence>
<accession>A0A1G1KVK1</accession>
<feature type="compositionally biased region" description="Pro residues" evidence="4">
    <location>
        <begin position="234"/>
        <end position="244"/>
    </location>
</feature>
<dbReference type="Gene3D" id="1.25.40.10">
    <property type="entry name" value="Tetratricopeptide repeat domain"/>
    <property type="match status" value="2"/>
</dbReference>
<evidence type="ECO:0000313" key="6">
    <source>
        <dbReference type="EMBL" id="OGW96921.1"/>
    </source>
</evidence>
<evidence type="ECO:0000256" key="5">
    <source>
        <dbReference type="SAM" id="SignalP"/>
    </source>
</evidence>
<dbReference type="EMBL" id="MHFR01000045">
    <property type="protein sequence ID" value="OGW96921.1"/>
    <property type="molecule type" value="Genomic_DNA"/>
</dbReference>
<name>A0A1G1KVK1_9BACT</name>
<evidence type="ECO:0000256" key="1">
    <source>
        <dbReference type="ARBA" id="ARBA00022737"/>
    </source>
</evidence>
<dbReference type="Proteomes" id="UP000178187">
    <property type="component" value="Unassembled WGS sequence"/>
</dbReference>
<sequence length="244" mass="26668">MFNKNSIYVLCVCIICITCLSGSALAEPTGKGDQEFNALYKAALDSLGKENDQEALDMFLKALDLKPDIQNAPFFNHLGFAYMQAGDVEEAIVRFKTALRIDPKYADAYSNLGSAYASQETGTDLAVEQYQKAIELDPKQGKAYLGLGWVYLIRKHHPQESIKQFTKAIEIDSTMDLALYGLGLSYVASGKSELSIKPISTLRAHNKFEYAAAIEASIKQVETKSQPASMTSQPPQPGTEPGPA</sequence>
<feature type="repeat" description="TPR" evidence="3">
    <location>
        <begin position="72"/>
        <end position="105"/>
    </location>
</feature>
<dbReference type="PROSITE" id="PS50293">
    <property type="entry name" value="TPR_REGION"/>
    <property type="match status" value="2"/>
</dbReference>
<dbReference type="InterPro" id="IPR011990">
    <property type="entry name" value="TPR-like_helical_dom_sf"/>
</dbReference>
<dbReference type="InterPro" id="IPR019734">
    <property type="entry name" value="TPR_rpt"/>
</dbReference>
<gene>
    <name evidence="6" type="ORF">A3G33_02870</name>
</gene>
<feature type="chain" id="PRO_5009576571" evidence="5">
    <location>
        <begin position="27"/>
        <end position="244"/>
    </location>
</feature>
<protein>
    <submittedName>
        <fullName evidence="6">Uncharacterized protein</fullName>
    </submittedName>
</protein>
<dbReference type="PROSITE" id="PS50005">
    <property type="entry name" value="TPR"/>
    <property type="match status" value="1"/>
</dbReference>
<comment type="caution">
    <text evidence="6">The sequence shown here is derived from an EMBL/GenBank/DDBJ whole genome shotgun (WGS) entry which is preliminary data.</text>
</comment>
<evidence type="ECO:0000256" key="4">
    <source>
        <dbReference type="SAM" id="MobiDB-lite"/>
    </source>
</evidence>
<feature type="compositionally biased region" description="Polar residues" evidence="4">
    <location>
        <begin position="223"/>
        <end position="233"/>
    </location>
</feature>
<keyword evidence="1" id="KW-0677">Repeat</keyword>
<dbReference type="PANTHER" id="PTHR44858:SF1">
    <property type="entry name" value="UDP-N-ACETYLGLUCOSAMINE--PEPTIDE N-ACETYLGLUCOSAMINYLTRANSFERASE SPINDLY-RELATED"/>
    <property type="match status" value="1"/>
</dbReference>
<dbReference type="SMART" id="SM00028">
    <property type="entry name" value="TPR"/>
    <property type="match status" value="4"/>
</dbReference>
<organism evidence="6 7">
    <name type="scientific">Candidatus Danuiimicrobium aquiferis</name>
    <dbReference type="NCBI Taxonomy" id="1801832"/>
    <lineage>
        <taxon>Bacteria</taxon>
        <taxon>Pseudomonadati</taxon>
        <taxon>Candidatus Omnitrophota</taxon>
        <taxon>Candidatus Danuiimicrobium</taxon>
    </lineage>
</organism>
<dbReference type="InterPro" id="IPR050498">
    <property type="entry name" value="Ycf3"/>
</dbReference>
<dbReference type="AlphaFoldDB" id="A0A1G1KVK1"/>
<dbReference type="Pfam" id="PF13414">
    <property type="entry name" value="TPR_11"/>
    <property type="match status" value="1"/>
</dbReference>
<keyword evidence="5" id="KW-0732">Signal</keyword>
<evidence type="ECO:0000256" key="3">
    <source>
        <dbReference type="PROSITE-ProRule" id="PRU00339"/>
    </source>
</evidence>
<dbReference type="Pfam" id="PF13431">
    <property type="entry name" value="TPR_17"/>
    <property type="match status" value="1"/>
</dbReference>
<dbReference type="SUPFAM" id="SSF48452">
    <property type="entry name" value="TPR-like"/>
    <property type="match status" value="1"/>
</dbReference>
<evidence type="ECO:0000256" key="2">
    <source>
        <dbReference type="ARBA" id="ARBA00022803"/>
    </source>
</evidence>